<dbReference type="SUPFAM" id="SSF57196">
    <property type="entry name" value="EGF/Laminin"/>
    <property type="match status" value="2"/>
</dbReference>
<proteinExistence type="predicted"/>
<comment type="caution">
    <text evidence="8">The sequence shown here is derived from an EMBL/GenBank/DDBJ whole genome shotgun (WGS) entry which is preliminary data.</text>
</comment>
<sequence>MEVMNASMISVSSYSCYCIDGYTGIQCQTNWDECWSGPCQNGGTCIDGVAYYNCTCPDGFTAIVVRVTTADYITGFLILFNIITTQLHTRIQTANEKRQT</sequence>
<evidence type="ECO:0000313" key="8">
    <source>
        <dbReference type="EMBL" id="CAD6999708.1"/>
    </source>
</evidence>
<evidence type="ECO:0000256" key="2">
    <source>
        <dbReference type="ARBA" id="ARBA00022729"/>
    </source>
</evidence>
<dbReference type="PROSITE" id="PS00022">
    <property type="entry name" value="EGF_1"/>
    <property type="match status" value="1"/>
</dbReference>
<dbReference type="PROSITE" id="PS01186">
    <property type="entry name" value="EGF_2"/>
    <property type="match status" value="1"/>
</dbReference>
<dbReference type="PRINTS" id="PR00010">
    <property type="entry name" value="EGFBLOOD"/>
</dbReference>
<evidence type="ECO:0000313" key="9">
    <source>
        <dbReference type="Proteomes" id="UP000606786"/>
    </source>
</evidence>
<evidence type="ECO:0000256" key="1">
    <source>
        <dbReference type="ARBA" id="ARBA00022536"/>
    </source>
</evidence>
<dbReference type="Gene3D" id="2.10.25.10">
    <property type="entry name" value="Laminin"/>
    <property type="match status" value="2"/>
</dbReference>
<dbReference type="InterPro" id="IPR001881">
    <property type="entry name" value="EGF-like_Ca-bd_dom"/>
</dbReference>
<dbReference type="InterPro" id="IPR051022">
    <property type="entry name" value="Notch_Cell-Fate_Det"/>
</dbReference>
<dbReference type="InterPro" id="IPR018097">
    <property type="entry name" value="EGF_Ca-bd_CS"/>
</dbReference>
<dbReference type="GO" id="GO:0005509">
    <property type="term" value="F:calcium ion binding"/>
    <property type="evidence" value="ECO:0007669"/>
    <property type="project" value="InterPro"/>
</dbReference>
<dbReference type="PROSITE" id="PS00010">
    <property type="entry name" value="ASX_HYDROXYL"/>
    <property type="match status" value="1"/>
</dbReference>
<reference evidence="8" key="1">
    <citation type="submission" date="2020-11" db="EMBL/GenBank/DDBJ databases">
        <authorList>
            <person name="Whitehead M."/>
        </authorList>
    </citation>
    <scope>NUCLEOTIDE SEQUENCE</scope>
    <source>
        <strain evidence="8">EGII</strain>
    </source>
</reference>
<organism evidence="8 9">
    <name type="scientific">Ceratitis capitata</name>
    <name type="common">Mediterranean fruit fly</name>
    <name type="synonym">Tephritis capitata</name>
    <dbReference type="NCBI Taxonomy" id="7213"/>
    <lineage>
        <taxon>Eukaryota</taxon>
        <taxon>Metazoa</taxon>
        <taxon>Ecdysozoa</taxon>
        <taxon>Arthropoda</taxon>
        <taxon>Hexapoda</taxon>
        <taxon>Insecta</taxon>
        <taxon>Pterygota</taxon>
        <taxon>Neoptera</taxon>
        <taxon>Endopterygota</taxon>
        <taxon>Diptera</taxon>
        <taxon>Brachycera</taxon>
        <taxon>Muscomorpha</taxon>
        <taxon>Tephritoidea</taxon>
        <taxon>Tephritidae</taxon>
        <taxon>Ceratitis</taxon>
        <taxon>Ceratitis</taxon>
    </lineage>
</organism>
<feature type="domain" description="EGF-like" evidence="7">
    <location>
        <begin position="30"/>
        <end position="66"/>
    </location>
</feature>
<dbReference type="InterPro" id="IPR000742">
    <property type="entry name" value="EGF"/>
</dbReference>
<comment type="caution">
    <text evidence="6">Lacks conserved residue(s) required for the propagation of feature annotation.</text>
</comment>
<keyword evidence="1 6" id="KW-0245">EGF-like domain</keyword>
<gene>
    <name evidence="8" type="ORF">CCAP1982_LOCUS8234</name>
</gene>
<evidence type="ECO:0000256" key="3">
    <source>
        <dbReference type="ARBA" id="ARBA00022737"/>
    </source>
</evidence>
<dbReference type="PANTHER" id="PTHR24049">
    <property type="entry name" value="CRUMBS FAMILY MEMBER"/>
    <property type="match status" value="1"/>
</dbReference>
<accession>A0A811UN01</accession>
<keyword evidence="3" id="KW-0677">Repeat</keyword>
<dbReference type="PROSITE" id="PS01187">
    <property type="entry name" value="EGF_CA"/>
    <property type="match status" value="1"/>
</dbReference>
<evidence type="ECO:0000256" key="6">
    <source>
        <dbReference type="PROSITE-ProRule" id="PRU00076"/>
    </source>
</evidence>
<dbReference type="InterPro" id="IPR000152">
    <property type="entry name" value="EGF-type_Asp/Asn_hydroxyl_site"/>
</dbReference>
<keyword evidence="9" id="KW-1185">Reference proteome</keyword>
<dbReference type="AlphaFoldDB" id="A0A811UN01"/>
<dbReference type="FunFam" id="2.10.25.10:FF:000472">
    <property type="entry name" value="Uncharacterized protein, isoform A"/>
    <property type="match status" value="1"/>
</dbReference>
<protein>
    <submittedName>
        <fullName evidence="8">(Mediterranean fruit fly) hypothetical protein</fullName>
    </submittedName>
</protein>
<dbReference type="CDD" id="cd00054">
    <property type="entry name" value="EGF_CA"/>
    <property type="match status" value="1"/>
</dbReference>
<dbReference type="Pfam" id="PF00008">
    <property type="entry name" value="EGF"/>
    <property type="match status" value="1"/>
</dbReference>
<evidence type="ECO:0000259" key="7">
    <source>
        <dbReference type="PROSITE" id="PS50026"/>
    </source>
</evidence>
<dbReference type="SMART" id="SM00179">
    <property type="entry name" value="EGF_CA"/>
    <property type="match status" value="1"/>
</dbReference>
<dbReference type="PANTHER" id="PTHR24049:SF35">
    <property type="entry name" value="EGF-LIKE DOMAIN-CONTAINING PROTEIN"/>
    <property type="match status" value="1"/>
</dbReference>
<keyword evidence="2" id="KW-0732">Signal</keyword>
<evidence type="ECO:0000256" key="5">
    <source>
        <dbReference type="ARBA" id="ARBA00023180"/>
    </source>
</evidence>
<dbReference type="Proteomes" id="UP000606786">
    <property type="component" value="Unassembled WGS sequence"/>
</dbReference>
<name>A0A811UN01_CERCA</name>
<dbReference type="PROSITE" id="PS50026">
    <property type="entry name" value="EGF_3"/>
    <property type="match status" value="1"/>
</dbReference>
<keyword evidence="5" id="KW-0325">Glycoprotein</keyword>
<evidence type="ECO:0000256" key="4">
    <source>
        <dbReference type="ARBA" id="ARBA00023157"/>
    </source>
</evidence>
<keyword evidence="4" id="KW-1015">Disulfide bond</keyword>
<dbReference type="EMBL" id="CAJHJT010000012">
    <property type="protein sequence ID" value="CAD6999708.1"/>
    <property type="molecule type" value="Genomic_DNA"/>
</dbReference>